<evidence type="ECO:0000313" key="3">
    <source>
        <dbReference type="Proteomes" id="UP001150538"/>
    </source>
</evidence>
<evidence type="ECO:0000313" key="2">
    <source>
        <dbReference type="EMBL" id="KAJ1917523.1"/>
    </source>
</evidence>
<dbReference type="Proteomes" id="UP001150538">
    <property type="component" value="Unassembled WGS sequence"/>
</dbReference>
<name>A0A9W7ZVM9_9FUNG</name>
<dbReference type="EMBL" id="JANBPU010000069">
    <property type="protein sequence ID" value="KAJ1917523.1"/>
    <property type="molecule type" value="Genomic_DNA"/>
</dbReference>
<dbReference type="AlphaFoldDB" id="A0A9W7ZVM9"/>
<evidence type="ECO:0000256" key="1">
    <source>
        <dbReference type="SAM" id="MobiDB-lite"/>
    </source>
</evidence>
<organism evidence="2 3">
    <name type="scientific">Mycoemilia scoparia</name>
    <dbReference type="NCBI Taxonomy" id="417184"/>
    <lineage>
        <taxon>Eukaryota</taxon>
        <taxon>Fungi</taxon>
        <taxon>Fungi incertae sedis</taxon>
        <taxon>Zoopagomycota</taxon>
        <taxon>Kickxellomycotina</taxon>
        <taxon>Kickxellomycetes</taxon>
        <taxon>Kickxellales</taxon>
        <taxon>Kickxellaceae</taxon>
        <taxon>Mycoemilia</taxon>
    </lineage>
</organism>
<sequence length="294" mass="33525">MADDKCTTDKTEVHGEQGPNTKVKYVPQLPNAPYQPPNEILAQIAPTSHPHVVFNKSLRPQDMEKDDFKRFGEISIDLRQKMRALVDASEEMNIRIGLQQKEHERQKSKLSELSSNLNQGIIPKIHGHMDRLKSLKENQNKIGLRIDCLIRDLVDHCQLPLSQIEVNFIKFVRELDGKVSGPGGCQGQLDQLTELFQKLNRETQAFNKKSQERDRPHDRFSTRLDYIDAGHDDRRGSLSPSSYLSPKTQNPSNQRFGAHQLKAIEDALSSEQRLLNETIANINEANQELSKFKA</sequence>
<dbReference type="OrthoDB" id="341482at2759"/>
<keyword evidence="3" id="KW-1185">Reference proteome</keyword>
<feature type="compositionally biased region" description="Basic and acidic residues" evidence="1">
    <location>
        <begin position="1"/>
        <end position="15"/>
    </location>
</feature>
<gene>
    <name evidence="2" type="ORF">H4219_003156</name>
</gene>
<protein>
    <submittedName>
        <fullName evidence="2">Uncharacterized protein</fullName>
    </submittedName>
</protein>
<feature type="region of interest" description="Disordered" evidence="1">
    <location>
        <begin position="1"/>
        <end position="28"/>
    </location>
</feature>
<comment type="caution">
    <text evidence="2">The sequence shown here is derived from an EMBL/GenBank/DDBJ whole genome shotgun (WGS) entry which is preliminary data.</text>
</comment>
<feature type="region of interest" description="Disordered" evidence="1">
    <location>
        <begin position="229"/>
        <end position="254"/>
    </location>
</feature>
<feature type="compositionally biased region" description="Polar residues" evidence="1">
    <location>
        <begin position="238"/>
        <end position="254"/>
    </location>
</feature>
<accession>A0A9W7ZVM9</accession>
<reference evidence="2" key="1">
    <citation type="submission" date="2022-07" db="EMBL/GenBank/DDBJ databases">
        <title>Phylogenomic reconstructions and comparative analyses of Kickxellomycotina fungi.</title>
        <authorList>
            <person name="Reynolds N.K."/>
            <person name="Stajich J.E."/>
            <person name="Barry K."/>
            <person name="Grigoriev I.V."/>
            <person name="Crous P."/>
            <person name="Smith M.E."/>
        </authorList>
    </citation>
    <scope>NUCLEOTIDE SEQUENCE</scope>
    <source>
        <strain evidence="2">NBRC 100468</strain>
    </source>
</reference>
<proteinExistence type="predicted"/>